<keyword evidence="1" id="KW-0472">Membrane</keyword>
<comment type="caution">
    <text evidence="2">The sequence shown here is derived from an EMBL/GenBank/DDBJ whole genome shotgun (WGS) entry which is preliminary data.</text>
</comment>
<dbReference type="Proteomes" id="UP000237934">
    <property type="component" value="Unassembled WGS sequence"/>
</dbReference>
<keyword evidence="1" id="KW-0812">Transmembrane</keyword>
<feature type="transmembrane region" description="Helical" evidence="1">
    <location>
        <begin position="202"/>
        <end position="228"/>
    </location>
</feature>
<sequence length="234" mass="25052">MYGYGFYGLDPTLLLVIAGLAISGIASAYVNSTFRKYDKIRSKNNVTGTQAAQFILQSQQINNVGVQQIAGDLTDNYNSGNKMLSLSQATAKSTSVAAIGVAAHECGHAVQDAVGYAPLKIRASLVPVANFGSMISFPLIMVGVLFSWNTTLINIGIFAFSLALLFQLVTLPVEFNASRRAIQILSEGGLLTEEEVPMAKHVLFAAALTYVAAALSTFLQLLRLILIFGGNRRD</sequence>
<feature type="transmembrane region" description="Helical" evidence="1">
    <location>
        <begin position="125"/>
        <end position="146"/>
    </location>
</feature>
<dbReference type="RefSeq" id="WP_104870542.1">
    <property type="nucleotide sequence ID" value="NZ_PUAP01000002.1"/>
</dbReference>
<dbReference type="PANTHER" id="PTHR36434:SF1">
    <property type="entry name" value="MEMBRANE PROTEASE YUGP-RELATED"/>
    <property type="match status" value="1"/>
</dbReference>
<organism evidence="2 3">
    <name type="scientific">Enterococcus mundtii</name>
    <dbReference type="NCBI Taxonomy" id="53346"/>
    <lineage>
        <taxon>Bacteria</taxon>
        <taxon>Bacillati</taxon>
        <taxon>Bacillota</taxon>
        <taxon>Bacilli</taxon>
        <taxon>Lactobacillales</taxon>
        <taxon>Enterococcaceae</taxon>
        <taxon>Enterococcus</taxon>
    </lineage>
</organism>
<dbReference type="AlphaFoldDB" id="A0A2S7RZP3"/>
<accession>A0A2S7RZP3</accession>
<reference evidence="2 3" key="1">
    <citation type="journal article" date="2018" name="Pathog. Dis.">
        <title>Whole-genome sequencing based characterization of antimicrobial resistance in Enterococcus.</title>
        <authorList>
            <person name="Tyson G."/>
        </authorList>
    </citation>
    <scope>NUCLEOTIDE SEQUENCE [LARGE SCALE GENOMIC DNA]</scope>
    <source>
        <strain evidence="2 3">CVM N55263</strain>
    </source>
</reference>
<feature type="transmembrane region" description="Helical" evidence="1">
    <location>
        <begin position="152"/>
        <end position="173"/>
    </location>
</feature>
<keyword evidence="1" id="KW-1133">Transmembrane helix</keyword>
<dbReference type="Pfam" id="PF04298">
    <property type="entry name" value="Zn_peptidase_2"/>
    <property type="match status" value="1"/>
</dbReference>
<evidence type="ECO:0000256" key="1">
    <source>
        <dbReference type="SAM" id="Phobius"/>
    </source>
</evidence>
<dbReference type="PANTHER" id="PTHR36434">
    <property type="entry name" value="MEMBRANE PROTEASE YUGP-RELATED"/>
    <property type="match status" value="1"/>
</dbReference>
<feature type="transmembrane region" description="Helical" evidence="1">
    <location>
        <begin position="12"/>
        <end position="31"/>
    </location>
</feature>
<dbReference type="InterPro" id="IPR007395">
    <property type="entry name" value="Zn_peptidase_2"/>
</dbReference>
<proteinExistence type="predicted"/>
<gene>
    <name evidence="2" type="ORF">CUS89_00040</name>
</gene>
<evidence type="ECO:0000313" key="3">
    <source>
        <dbReference type="Proteomes" id="UP000237934"/>
    </source>
</evidence>
<protein>
    <submittedName>
        <fullName evidence="2">Peptidase</fullName>
    </submittedName>
</protein>
<dbReference type="EMBL" id="PUAP01000002">
    <property type="protein sequence ID" value="PQF25740.1"/>
    <property type="molecule type" value="Genomic_DNA"/>
</dbReference>
<name>A0A2S7RZP3_ENTMU</name>
<evidence type="ECO:0000313" key="2">
    <source>
        <dbReference type="EMBL" id="PQF25740.1"/>
    </source>
</evidence>